<keyword evidence="3" id="KW-1185">Reference proteome</keyword>
<dbReference type="PANTHER" id="PTHR11439">
    <property type="entry name" value="GAG-POL-RELATED RETROTRANSPOSON"/>
    <property type="match status" value="1"/>
</dbReference>
<dbReference type="PANTHER" id="PTHR11439:SF440">
    <property type="entry name" value="INTEGRASE CATALYTIC DOMAIN-CONTAINING PROTEIN"/>
    <property type="match status" value="1"/>
</dbReference>
<dbReference type="AlphaFoldDB" id="A0AAV7EZV3"/>
<feature type="domain" description="Reverse transcriptase Ty1/copia-type" evidence="1">
    <location>
        <begin position="6"/>
        <end position="64"/>
    </location>
</feature>
<comment type="caution">
    <text evidence="2">The sequence shown here is derived from an EMBL/GenBank/DDBJ whole genome shotgun (WGS) entry which is preliminary data.</text>
</comment>
<dbReference type="InterPro" id="IPR013103">
    <property type="entry name" value="RVT_2"/>
</dbReference>
<reference evidence="2 3" key="1">
    <citation type="submission" date="2021-07" db="EMBL/GenBank/DDBJ databases">
        <title>The Aristolochia fimbriata genome: insights into angiosperm evolution, floral development and chemical biosynthesis.</title>
        <authorList>
            <person name="Jiao Y."/>
        </authorList>
    </citation>
    <scope>NUCLEOTIDE SEQUENCE [LARGE SCALE GENOMIC DNA]</scope>
    <source>
        <strain evidence="2">IBCAS-2021</strain>
        <tissue evidence="2">Leaf</tissue>
    </source>
</reference>
<organism evidence="2 3">
    <name type="scientific">Aristolochia fimbriata</name>
    <name type="common">White veined hardy Dutchman's pipe vine</name>
    <dbReference type="NCBI Taxonomy" id="158543"/>
    <lineage>
        <taxon>Eukaryota</taxon>
        <taxon>Viridiplantae</taxon>
        <taxon>Streptophyta</taxon>
        <taxon>Embryophyta</taxon>
        <taxon>Tracheophyta</taxon>
        <taxon>Spermatophyta</taxon>
        <taxon>Magnoliopsida</taxon>
        <taxon>Magnoliidae</taxon>
        <taxon>Piperales</taxon>
        <taxon>Aristolochiaceae</taxon>
        <taxon>Aristolochia</taxon>
    </lineage>
</organism>
<evidence type="ECO:0000313" key="2">
    <source>
        <dbReference type="EMBL" id="KAG9454343.1"/>
    </source>
</evidence>
<accession>A0AAV7EZV3</accession>
<protein>
    <recommendedName>
        <fullName evidence="1">Reverse transcriptase Ty1/copia-type domain-containing protein</fullName>
    </recommendedName>
</protein>
<sequence>MVGVLETKKYLTIMFKMKDLGEVDTILGIKVRKQNGCYVLNQSHYIKKIIDKYSYLEFKDYNTPHDTSMKLSMNFGRAIAQLEYASVIGSLMYDMHCTRPDVAYVVCKLSRYTSNPGAIHWKAIGRILGYLKSTIAYEYNEYPNVLEGYCDASWMSSCDYHMSTSG</sequence>
<proteinExistence type="predicted"/>
<dbReference type="EMBL" id="JAINDJ010000003">
    <property type="protein sequence ID" value="KAG9454343.1"/>
    <property type="molecule type" value="Genomic_DNA"/>
</dbReference>
<evidence type="ECO:0000259" key="1">
    <source>
        <dbReference type="Pfam" id="PF07727"/>
    </source>
</evidence>
<dbReference type="Pfam" id="PF07727">
    <property type="entry name" value="RVT_2"/>
    <property type="match status" value="1"/>
</dbReference>
<name>A0AAV7EZV3_ARIFI</name>
<dbReference type="Proteomes" id="UP000825729">
    <property type="component" value="Unassembled WGS sequence"/>
</dbReference>
<gene>
    <name evidence="2" type="ORF">H6P81_007247</name>
</gene>
<evidence type="ECO:0000313" key="3">
    <source>
        <dbReference type="Proteomes" id="UP000825729"/>
    </source>
</evidence>